<dbReference type="InterPro" id="IPR018110">
    <property type="entry name" value="Mandel_Rmase/mucon_lact_enz_CS"/>
</dbReference>
<dbReference type="SUPFAM" id="SSF54826">
    <property type="entry name" value="Enolase N-terminal domain-like"/>
    <property type="match status" value="1"/>
</dbReference>
<dbReference type="InterPro" id="IPR013342">
    <property type="entry name" value="Mandelate_racemase_C"/>
</dbReference>
<dbReference type="SFLD" id="SFLDG00179">
    <property type="entry name" value="mandelate_racemase"/>
    <property type="match status" value="1"/>
</dbReference>
<protein>
    <submittedName>
        <fullName evidence="3">Mandelate racemase/muconate lactonizing enzyme family protein</fullName>
    </submittedName>
</protein>
<dbReference type="InterPro" id="IPR036849">
    <property type="entry name" value="Enolase-like_C_sf"/>
</dbReference>
<dbReference type="EMBL" id="PKQI01000001">
    <property type="protein sequence ID" value="NNV19087.1"/>
    <property type="molecule type" value="Genomic_DNA"/>
</dbReference>
<proteinExistence type="predicted"/>
<dbReference type="Proteomes" id="UP000526233">
    <property type="component" value="Unassembled WGS sequence"/>
</dbReference>
<dbReference type="SUPFAM" id="SSF51604">
    <property type="entry name" value="Enolase C-terminal domain-like"/>
    <property type="match status" value="1"/>
</dbReference>
<dbReference type="Pfam" id="PF02746">
    <property type="entry name" value="MR_MLE_N"/>
    <property type="match status" value="1"/>
</dbReference>
<dbReference type="InterPro" id="IPR029065">
    <property type="entry name" value="Enolase_C-like"/>
</dbReference>
<dbReference type="RefSeq" id="WP_204162551.1">
    <property type="nucleotide sequence ID" value="NZ_PKQI01000001.1"/>
</dbReference>
<dbReference type="Gene3D" id="3.30.390.10">
    <property type="entry name" value="Enolase-like, N-terminal domain"/>
    <property type="match status" value="1"/>
</dbReference>
<organism evidence="3 4">
    <name type="scientific">Brucella pseudogrignonensis</name>
    <dbReference type="NCBI Taxonomy" id="419475"/>
    <lineage>
        <taxon>Bacteria</taxon>
        <taxon>Pseudomonadati</taxon>
        <taxon>Pseudomonadota</taxon>
        <taxon>Alphaproteobacteria</taxon>
        <taxon>Hyphomicrobiales</taxon>
        <taxon>Brucellaceae</taxon>
        <taxon>Brucella/Ochrobactrum group</taxon>
        <taxon>Brucella</taxon>
    </lineage>
</organism>
<dbReference type="GO" id="GO:0016829">
    <property type="term" value="F:lyase activity"/>
    <property type="evidence" value="ECO:0007669"/>
    <property type="project" value="UniProtKB-KW"/>
</dbReference>
<dbReference type="InterPro" id="IPR013341">
    <property type="entry name" value="Mandelate_racemase_N_dom"/>
</dbReference>
<dbReference type="Gene3D" id="3.20.20.120">
    <property type="entry name" value="Enolase-like C-terminal domain"/>
    <property type="match status" value="1"/>
</dbReference>
<comment type="caution">
    <text evidence="3">The sequence shown here is derived from an EMBL/GenBank/DDBJ whole genome shotgun (WGS) entry which is preliminary data.</text>
</comment>
<evidence type="ECO:0000256" key="1">
    <source>
        <dbReference type="ARBA" id="ARBA00023239"/>
    </source>
</evidence>
<name>A0A7Y3T127_9HYPH</name>
<evidence type="ECO:0000313" key="3">
    <source>
        <dbReference type="EMBL" id="NNV19087.1"/>
    </source>
</evidence>
<dbReference type="GO" id="GO:0009063">
    <property type="term" value="P:amino acid catabolic process"/>
    <property type="evidence" value="ECO:0007669"/>
    <property type="project" value="InterPro"/>
</dbReference>
<feature type="domain" description="Mandelate racemase/muconate lactonizing enzyme C-terminal" evidence="2">
    <location>
        <begin position="123"/>
        <end position="234"/>
    </location>
</feature>
<evidence type="ECO:0000259" key="2">
    <source>
        <dbReference type="SMART" id="SM00922"/>
    </source>
</evidence>
<dbReference type="PANTHER" id="PTHR48080:SF2">
    <property type="entry name" value="D-GALACTONATE DEHYDRATASE"/>
    <property type="match status" value="1"/>
</dbReference>
<dbReference type="InterPro" id="IPR034593">
    <property type="entry name" value="DgoD-like"/>
</dbReference>
<dbReference type="PANTHER" id="PTHR48080">
    <property type="entry name" value="D-GALACTONATE DEHYDRATASE-RELATED"/>
    <property type="match status" value="1"/>
</dbReference>
<dbReference type="PROSITE" id="PS00908">
    <property type="entry name" value="MR_MLE_1"/>
    <property type="match status" value="1"/>
</dbReference>
<accession>A0A7Y3T127</accession>
<sequence length="378" mass="40239">MIISHIRTKAAGPYLFTEVETDDGHTGIGEAGDWAHLDAAKTQIENFAEYFIGKDPRTIEHHWQYIQRSTFFRSSVILSALASIDIALWDLKGKALGVPVYDLLGGRTRNKVRSYAVAMGETPDEIAESCLKVRELGFDAARIILPSFKDATLSAADQVYARRVAAAIEKVQACRDAVGPDFDLCVEAHRAYSVTEAIAIGHGIASATPLFFEDPIAPESVDAMAMVVSSIEIPVATGERAVSLAECAALLKVGVQILRPDVCALGGITPSHKAAVLAESAGAHIAPHNPLGPVSTAACMQLDLSSSAFLIQEFPSFNVDGSENSMLQEPLVVNGGYLEAPTRPGIGISLASDIEQRFPAKQRGLTPAIGFDGSVVAR</sequence>
<keyword evidence="1" id="KW-0456">Lyase</keyword>
<dbReference type="SMART" id="SM00922">
    <property type="entry name" value="MR_MLE"/>
    <property type="match status" value="1"/>
</dbReference>
<dbReference type="SFLD" id="SFLDS00001">
    <property type="entry name" value="Enolase"/>
    <property type="match status" value="1"/>
</dbReference>
<dbReference type="Pfam" id="PF13378">
    <property type="entry name" value="MR_MLE_C"/>
    <property type="match status" value="1"/>
</dbReference>
<dbReference type="AlphaFoldDB" id="A0A7Y3T127"/>
<reference evidence="3 4" key="1">
    <citation type="submission" date="2018-11" db="EMBL/GenBank/DDBJ databases">
        <title>Genome sequencing and analysis.</title>
        <authorList>
            <person name="Huang Y.-T."/>
        </authorList>
    </citation>
    <scope>NUCLEOTIDE SEQUENCE [LARGE SCALE GENOMIC DNA]</scope>
    <source>
        <strain evidence="3 4">SHIN</strain>
    </source>
</reference>
<gene>
    <name evidence="3" type="ORF">EHE22_01420</name>
</gene>
<dbReference type="InterPro" id="IPR029017">
    <property type="entry name" value="Enolase-like_N"/>
</dbReference>
<evidence type="ECO:0000313" key="4">
    <source>
        <dbReference type="Proteomes" id="UP000526233"/>
    </source>
</evidence>
<dbReference type="GO" id="GO:0000287">
    <property type="term" value="F:magnesium ion binding"/>
    <property type="evidence" value="ECO:0007669"/>
    <property type="project" value="UniProtKB-ARBA"/>
</dbReference>
<dbReference type="CDD" id="cd03316">
    <property type="entry name" value="MR_like"/>
    <property type="match status" value="1"/>
</dbReference>